<evidence type="ECO:0000259" key="1">
    <source>
        <dbReference type="SMART" id="SM00382"/>
    </source>
</evidence>
<dbReference type="PANTHER" id="PTHR30050:SF4">
    <property type="entry name" value="ATP-BINDING PROTEIN RV3427C IN INSERTION SEQUENCE-RELATED"/>
    <property type="match status" value="1"/>
</dbReference>
<dbReference type="InterPro" id="IPR027417">
    <property type="entry name" value="P-loop_NTPase"/>
</dbReference>
<evidence type="ECO:0000313" key="2">
    <source>
        <dbReference type="EMBL" id="QIK50590.1"/>
    </source>
</evidence>
<accession>A0A6G7WE49</accession>
<name>A0A6G7WE49_9LACT</name>
<dbReference type="GO" id="GO:0006260">
    <property type="term" value="P:DNA replication"/>
    <property type="evidence" value="ECO:0007669"/>
    <property type="project" value="TreeGrafter"/>
</dbReference>
<dbReference type="GO" id="GO:0005524">
    <property type="term" value="F:ATP binding"/>
    <property type="evidence" value="ECO:0007669"/>
    <property type="project" value="UniProtKB-KW"/>
</dbReference>
<dbReference type="KEGG" id="jpo:G7058_00045"/>
<dbReference type="SMART" id="SM00382">
    <property type="entry name" value="AAA"/>
    <property type="match status" value="1"/>
</dbReference>
<dbReference type="AlphaFoldDB" id="A0A6G7WE49"/>
<keyword evidence="2" id="KW-0547">Nucleotide-binding</keyword>
<dbReference type="EMBL" id="CP049889">
    <property type="protein sequence ID" value="QIK50590.1"/>
    <property type="molecule type" value="Genomic_DNA"/>
</dbReference>
<dbReference type="Gene3D" id="3.40.50.300">
    <property type="entry name" value="P-loop containing nucleotide triphosphate hydrolases"/>
    <property type="match status" value="1"/>
</dbReference>
<organism evidence="2 3">
    <name type="scientific">Jeotgalibaca porci</name>
    <dbReference type="NCBI Taxonomy" id="1868793"/>
    <lineage>
        <taxon>Bacteria</taxon>
        <taxon>Bacillati</taxon>
        <taxon>Bacillota</taxon>
        <taxon>Bacilli</taxon>
        <taxon>Lactobacillales</taxon>
        <taxon>Carnobacteriaceae</taxon>
        <taxon>Jeotgalibaca</taxon>
    </lineage>
</organism>
<dbReference type="InterPro" id="IPR002611">
    <property type="entry name" value="IstB_ATP-bd"/>
</dbReference>
<gene>
    <name evidence="2" type="ORF">G7058_00045</name>
</gene>
<protein>
    <submittedName>
        <fullName evidence="2">ATP-binding protein</fullName>
    </submittedName>
</protein>
<proteinExistence type="predicted"/>
<sequence>MTQANMTTFSSMGDFLKERMVTTDIVCPTHGCNLVSAFDREPICMECIKIEKDKLEREMIERASAEYYKKNTYNWLGMHSIFLDETLKHATFDSYQATDDETELNKQLALNIARRYYKGANNNTIFTGKAGTGKSHLSMAMLQVVNEHSDPYRKCLFVSLDELMRRIKDSFNNKQSYYTEQRMIDLLTEADLLVLDDLGAETGAVTTDRTATDFTTRTLYAIINGRMNKPTIITTNLNSKDMAKMYDSKLISRMFRGAEGHVIKFEKTNDKRRTIEF</sequence>
<dbReference type="GeneID" id="94551644"/>
<keyword evidence="2" id="KW-0067">ATP-binding</keyword>
<feature type="domain" description="AAA+ ATPase" evidence="1">
    <location>
        <begin position="120"/>
        <end position="265"/>
    </location>
</feature>
<dbReference type="InterPro" id="IPR003593">
    <property type="entry name" value="AAA+_ATPase"/>
</dbReference>
<dbReference type="RefSeq" id="WP_166061633.1">
    <property type="nucleotide sequence ID" value="NZ_CP049889.1"/>
</dbReference>
<reference evidence="2 3" key="1">
    <citation type="journal article" date="2017" name="Int. J. Syst. Evol. Microbiol.">
        <title>Jeotgalibaca porci sp. nov. and Jeotgalibaca arthritidis sp. nov., isolated from pigs, and emended description of the genus Jeotgalibaca.</title>
        <authorList>
            <person name="Zamora L."/>
            <person name="Perez-Sancho M."/>
            <person name="Dominguez L."/>
            <person name="Fernandez-Garayzabal J.F."/>
            <person name="Vela A.I."/>
        </authorList>
    </citation>
    <scope>NUCLEOTIDE SEQUENCE [LARGE SCALE GENOMIC DNA]</scope>
    <source>
        <strain evidence="2 3">CCUG 69148</strain>
    </source>
</reference>
<dbReference type="Pfam" id="PF01695">
    <property type="entry name" value="IstB_IS21"/>
    <property type="match status" value="1"/>
</dbReference>
<dbReference type="PANTHER" id="PTHR30050">
    <property type="entry name" value="CHROMOSOMAL REPLICATION INITIATOR PROTEIN DNAA"/>
    <property type="match status" value="1"/>
</dbReference>
<evidence type="ECO:0000313" key="3">
    <source>
        <dbReference type="Proteomes" id="UP000501830"/>
    </source>
</evidence>
<keyword evidence="3" id="KW-1185">Reference proteome</keyword>
<dbReference type="SUPFAM" id="SSF52540">
    <property type="entry name" value="P-loop containing nucleoside triphosphate hydrolases"/>
    <property type="match status" value="1"/>
</dbReference>
<dbReference type="Proteomes" id="UP000501830">
    <property type="component" value="Chromosome"/>
</dbReference>